<dbReference type="RefSeq" id="WP_197231459.1">
    <property type="nucleotide sequence ID" value="NZ_SJPV01000007.1"/>
</dbReference>
<organism evidence="1 2">
    <name type="scientific">Novipirellula artificiosorum</name>
    <dbReference type="NCBI Taxonomy" id="2528016"/>
    <lineage>
        <taxon>Bacteria</taxon>
        <taxon>Pseudomonadati</taxon>
        <taxon>Planctomycetota</taxon>
        <taxon>Planctomycetia</taxon>
        <taxon>Pirellulales</taxon>
        <taxon>Pirellulaceae</taxon>
        <taxon>Novipirellula</taxon>
    </lineage>
</organism>
<evidence type="ECO:0000313" key="2">
    <source>
        <dbReference type="Proteomes" id="UP000319143"/>
    </source>
</evidence>
<comment type="caution">
    <text evidence="1">The sequence shown here is derived from an EMBL/GenBank/DDBJ whole genome shotgun (WGS) entry which is preliminary data.</text>
</comment>
<dbReference type="AlphaFoldDB" id="A0A5C6DDW5"/>
<evidence type="ECO:0000313" key="1">
    <source>
        <dbReference type="EMBL" id="TWU34990.1"/>
    </source>
</evidence>
<accession>A0A5C6DDW5</accession>
<gene>
    <name evidence="1" type="ORF">Poly41_41340</name>
</gene>
<dbReference type="EMBL" id="SJPV01000007">
    <property type="protein sequence ID" value="TWU34990.1"/>
    <property type="molecule type" value="Genomic_DNA"/>
</dbReference>
<protein>
    <submittedName>
        <fullName evidence="1">Uncharacterized protein</fullName>
    </submittedName>
</protein>
<keyword evidence="2" id="KW-1185">Reference proteome</keyword>
<name>A0A5C6DDW5_9BACT</name>
<dbReference type="Proteomes" id="UP000319143">
    <property type="component" value="Unassembled WGS sequence"/>
</dbReference>
<sequence length="45" mass="4874">MVELVEVGLKPGTAKPGIVRDHWYLKKKPWVKSGIGICAAKGAIQ</sequence>
<reference evidence="1 2" key="1">
    <citation type="submission" date="2019-02" db="EMBL/GenBank/DDBJ databases">
        <title>Deep-cultivation of Planctomycetes and their phenomic and genomic characterization uncovers novel biology.</title>
        <authorList>
            <person name="Wiegand S."/>
            <person name="Jogler M."/>
            <person name="Boedeker C."/>
            <person name="Pinto D."/>
            <person name="Vollmers J."/>
            <person name="Rivas-Marin E."/>
            <person name="Kohn T."/>
            <person name="Peeters S.H."/>
            <person name="Heuer A."/>
            <person name="Rast P."/>
            <person name="Oberbeckmann S."/>
            <person name="Bunk B."/>
            <person name="Jeske O."/>
            <person name="Meyerdierks A."/>
            <person name="Storesund J.E."/>
            <person name="Kallscheuer N."/>
            <person name="Luecker S."/>
            <person name="Lage O.M."/>
            <person name="Pohl T."/>
            <person name="Merkel B.J."/>
            <person name="Hornburger P."/>
            <person name="Mueller R.-W."/>
            <person name="Bruemmer F."/>
            <person name="Labrenz M."/>
            <person name="Spormann A.M."/>
            <person name="Op Den Camp H."/>
            <person name="Overmann J."/>
            <person name="Amann R."/>
            <person name="Jetten M.S.M."/>
            <person name="Mascher T."/>
            <person name="Medema M.H."/>
            <person name="Devos D.P."/>
            <person name="Kaster A.-K."/>
            <person name="Ovreas L."/>
            <person name="Rohde M."/>
            <person name="Galperin M.Y."/>
            <person name="Jogler C."/>
        </authorList>
    </citation>
    <scope>NUCLEOTIDE SEQUENCE [LARGE SCALE GENOMIC DNA]</scope>
    <source>
        <strain evidence="1 2">Poly41</strain>
    </source>
</reference>
<proteinExistence type="predicted"/>